<keyword evidence="6" id="KW-0808">Transferase</keyword>
<proteinExistence type="inferred from homology"/>
<comment type="similarity">
    <text evidence="2">In the N-terminal section; belongs to the glycosyltransferase 51 family.</text>
</comment>
<keyword evidence="8" id="KW-0133">Cell shape</keyword>
<name>A0A242KCQ0_9ENTE</name>
<dbReference type="GO" id="GO:0008360">
    <property type="term" value="P:regulation of cell shape"/>
    <property type="evidence" value="ECO:0007669"/>
    <property type="project" value="UniProtKB-KW"/>
</dbReference>
<reference evidence="19" key="3">
    <citation type="submission" date="2024-03" db="EMBL/GenBank/DDBJ databases">
        <title>The Genome Sequence of Enterococcus sp. DIV0242b.</title>
        <authorList>
            <consortium name="The Broad Institute Genomics Platform"/>
            <consortium name="The Broad Institute Microbial Omics Core"/>
            <consortium name="The Broad Institute Genomic Center for Infectious Diseases"/>
            <person name="Earl A."/>
            <person name="Manson A."/>
            <person name="Gilmore M."/>
            <person name="Schwartman J."/>
            <person name="Shea T."/>
            <person name="Abouelleil A."/>
            <person name="Cao P."/>
            <person name="Chapman S."/>
            <person name="Cusick C."/>
            <person name="Young S."/>
            <person name="Neafsey D."/>
            <person name="Nusbaum C."/>
            <person name="Birren B."/>
        </authorList>
    </citation>
    <scope>NUCLEOTIDE SEQUENCE</scope>
    <source>
        <strain evidence="19">9E7_DIV0242</strain>
    </source>
</reference>
<dbReference type="SUPFAM" id="SSF53955">
    <property type="entry name" value="Lysozyme-like"/>
    <property type="match status" value="1"/>
</dbReference>
<comment type="catalytic activity">
    <reaction evidence="13">
        <text>[GlcNAc-(1-&gt;4)-Mur2Ac(oyl-L-Ala-gamma-D-Glu-L-Lys-D-Ala-D-Ala)](n)-di-trans,octa-cis-undecaprenyl diphosphate + beta-D-GlcNAc-(1-&gt;4)-Mur2Ac(oyl-L-Ala-gamma-D-Glu-L-Lys-D-Ala-D-Ala)-di-trans,octa-cis-undecaprenyl diphosphate = [GlcNAc-(1-&gt;4)-Mur2Ac(oyl-L-Ala-gamma-D-Glu-L-Lys-D-Ala-D-Ala)](n+1)-di-trans,octa-cis-undecaprenyl diphosphate + di-trans,octa-cis-undecaprenyl diphosphate + H(+)</text>
        <dbReference type="Rhea" id="RHEA:23708"/>
        <dbReference type="Rhea" id="RHEA-COMP:9602"/>
        <dbReference type="Rhea" id="RHEA-COMP:9603"/>
        <dbReference type="ChEBI" id="CHEBI:15378"/>
        <dbReference type="ChEBI" id="CHEBI:58405"/>
        <dbReference type="ChEBI" id="CHEBI:60033"/>
        <dbReference type="ChEBI" id="CHEBI:78435"/>
        <dbReference type="EC" id="2.4.99.28"/>
    </reaction>
</comment>
<evidence type="ECO:0000256" key="6">
    <source>
        <dbReference type="ARBA" id="ARBA00022679"/>
    </source>
</evidence>
<evidence type="ECO:0000259" key="17">
    <source>
        <dbReference type="Pfam" id="PF00912"/>
    </source>
</evidence>
<dbReference type="EMBL" id="NGMM01000001">
    <property type="protein sequence ID" value="OTP18941.1"/>
    <property type="molecule type" value="Genomic_DNA"/>
</dbReference>
<dbReference type="FunFam" id="1.10.3810.10:FF:000001">
    <property type="entry name" value="Penicillin-binding protein 1A"/>
    <property type="match status" value="1"/>
</dbReference>
<evidence type="ECO:0000256" key="10">
    <source>
        <dbReference type="ARBA" id="ARBA00023268"/>
    </source>
</evidence>
<sequence length="758" mass="83011">MASEFGTRSQKHGNFSPTETPGGTGKPKKKKSIFVKILIGLVALGFIGLLSGVGLFWFYAKDAPELDESRLSDTVSSKLYDINNEVFEDLGSEKREIIQPNDVPQLLKDAVVSVEDKRFYKHNGVDPIRIAGSLFSNLKTGGLQGGSTLTQQLIKLSFFSTKASDQTLKRKAQEAWMALELERENSKSEILTYYINKVYMANGVYGMETASQTYFGKPLAELNLPQTALLAGMPQAPNDYDPYTSPELAKERRDVVLLTMKQNEKITEDEYNQAVAAPVEDGLQPLNQTTADRKVIDNYVTEVIAEVEEKTGKNVYTDGLDIYTNLDMKAQKYLFDIINTDQYVEYPDADMQVASTVIDVKTGQVKAQIGRRNIPDDAQLTNNLAVNTGRDIGSTMKPMVDYGPAIEYLDYSTGKILVDKPTTYAGTSTSVYNSDLLYSGAMTMRKAIVYSRNTTAVQTFDAVGGEKAAEFLKGLGIEFNPIEQANAISSNTSDLGDGKYGVSSLKLAAAYAAFGNGGTYNKPYYVSKVVYQDDSVDEFTTESSRAMKDSTAYMMTDMLKDVITEGYNNAAIDGLIQAGKTGTSNYSDEDLVRMGRVGETEIAPDSSFVGYSTHYAISVWTGYEERDTPIPSEYWGTASDIYREMMLYLSQNVPNDDWEMPDSVVRIGSELYVKGAQTQVPVYTSELPASTFSSESSVESSSSSSSSSTSVEPTPTPTPEPSSEEPEPEPSSEEPPASSEEPEPEPTPDPTPTPTPTP</sequence>
<evidence type="ECO:0000259" key="16">
    <source>
        <dbReference type="Pfam" id="PF00905"/>
    </source>
</evidence>
<evidence type="ECO:0000256" key="11">
    <source>
        <dbReference type="ARBA" id="ARBA00023316"/>
    </source>
</evidence>
<dbReference type="Gene3D" id="3.40.710.10">
    <property type="entry name" value="DD-peptidase/beta-lactamase superfamily"/>
    <property type="match status" value="1"/>
</dbReference>
<feature type="region of interest" description="Disordered" evidence="14">
    <location>
        <begin position="692"/>
        <end position="758"/>
    </location>
</feature>
<reference evidence="18" key="1">
    <citation type="submission" date="2017-05" db="EMBL/GenBank/DDBJ databases">
        <title>The Genome Sequence of Enterococcus sp. 9E7_DIV0242.</title>
        <authorList>
            <consortium name="The Broad Institute Genomics Platform"/>
            <consortium name="The Broad Institute Genomic Center for Infectious Diseases"/>
            <person name="Earl A."/>
            <person name="Manson A."/>
            <person name="Schwartman J."/>
            <person name="Gilmore M."/>
            <person name="Abouelleil A."/>
            <person name="Cao P."/>
            <person name="Chapman S."/>
            <person name="Cusick C."/>
            <person name="Shea T."/>
            <person name="Young S."/>
            <person name="Neafsey D."/>
            <person name="Nusbaum C."/>
            <person name="Birren B."/>
        </authorList>
    </citation>
    <scope>NUCLEOTIDE SEQUENCE [LARGE SCALE GENOMIC DNA]</scope>
    <source>
        <strain evidence="18">9E7_DIV0242</strain>
    </source>
</reference>
<feature type="compositionally biased region" description="Pro residues" evidence="14">
    <location>
        <begin position="747"/>
        <end position="758"/>
    </location>
</feature>
<feature type="domain" description="Penicillin-binding protein transpeptidase" evidence="16">
    <location>
        <begin position="356"/>
        <end position="613"/>
    </location>
</feature>
<dbReference type="GO" id="GO:0008955">
    <property type="term" value="F:peptidoglycan glycosyltransferase activity"/>
    <property type="evidence" value="ECO:0007669"/>
    <property type="project" value="UniProtKB-EC"/>
</dbReference>
<dbReference type="Proteomes" id="UP000195141">
    <property type="component" value="Chromosome"/>
</dbReference>
<evidence type="ECO:0000313" key="19">
    <source>
        <dbReference type="EMBL" id="WYJ89006.1"/>
    </source>
</evidence>
<keyword evidence="5" id="KW-0328">Glycosyltransferase</keyword>
<feature type="compositionally biased region" description="Low complexity" evidence="14">
    <location>
        <begin position="692"/>
        <end position="713"/>
    </location>
</feature>
<feature type="region of interest" description="Disordered" evidence="14">
    <location>
        <begin position="1"/>
        <end position="28"/>
    </location>
</feature>
<dbReference type="SUPFAM" id="SSF56601">
    <property type="entry name" value="beta-lactamase/transpeptidase-like"/>
    <property type="match status" value="1"/>
</dbReference>
<dbReference type="InterPro" id="IPR001264">
    <property type="entry name" value="Glyco_trans_51"/>
</dbReference>
<evidence type="ECO:0000313" key="18">
    <source>
        <dbReference type="EMBL" id="OTP18941.1"/>
    </source>
</evidence>
<dbReference type="InterPro" id="IPR050396">
    <property type="entry name" value="Glycosyltr_51/Transpeptidase"/>
</dbReference>
<evidence type="ECO:0000256" key="4">
    <source>
        <dbReference type="ARBA" id="ARBA00022670"/>
    </source>
</evidence>
<organism evidence="18">
    <name type="scientific">Candidatus Enterococcus clewellii</name>
    <dbReference type="NCBI Taxonomy" id="1834193"/>
    <lineage>
        <taxon>Bacteria</taxon>
        <taxon>Bacillati</taxon>
        <taxon>Bacillota</taxon>
        <taxon>Bacilli</taxon>
        <taxon>Lactobacillales</taxon>
        <taxon>Enterococcaceae</taxon>
        <taxon>Enterococcus</taxon>
    </lineage>
</organism>
<evidence type="ECO:0000256" key="7">
    <source>
        <dbReference type="ARBA" id="ARBA00022801"/>
    </source>
</evidence>
<dbReference type="Pfam" id="PF00905">
    <property type="entry name" value="Transpeptidase"/>
    <property type="match status" value="1"/>
</dbReference>
<evidence type="ECO:0000256" key="12">
    <source>
        <dbReference type="ARBA" id="ARBA00034000"/>
    </source>
</evidence>
<dbReference type="OrthoDB" id="9766909at2"/>
<dbReference type="GO" id="GO:0008658">
    <property type="term" value="F:penicillin binding"/>
    <property type="evidence" value="ECO:0007669"/>
    <property type="project" value="InterPro"/>
</dbReference>
<evidence type="ECO:0000256" key="14">
    <source>
        <dbReference type="SAM" id="MobiDB-lite"/>
    </source>
</evidence>
<dbReference type="NCBIfam" id="TIGR02074">
    <property type="entry name" value="PBP_1a_fam"/>
    <property type="match status" value="1"/>
</dbReference>
<keyword evidence="15" id="KW-0812">Transmembrane</keyword>
<evidence type="ECO:0000256" key="13">
    <source>
        <dbReference type="ARBA" id="ARBA00049902"/>
    </source>
</evidence>
<feature type="transmembrane region" description="Helical" evidence="15">
    <location>
        <begin position="33"/>
        <end position="60"/>
    </location>
</feature>
<keyword evidence="11" id="KW-0961">Cell wall biogenesis/degradation</keyword>
<comment type="similarity">
    <text evidence="1">In the C-terminal section; belongs to the transpeptidase family.</text>
</comment>
<keyword evidence="10" id="KW-0511">Multifunctional enzyme</keyword>
<evidence type="ECO:0000256" key="2">
    <source>
        <dbReference type="ARBA" id="ARBA00007739"/>
    </source>
</evidence>
<keyword evidence="9" id="KW-0573">Peptidoglycan synthesis</keyword>
<keyword evidence="20" id="KW-1185">Reference proteome</keyword>
<evidence type="ECO:0000256" key="15">
    <source>
        <dbReference type="SAM" id="Phobius"/>
    </source>
</evidence>
<dbReference type="GO" id="GO:0071555">
    <property type="term" value="P:cell wall organization"/>
    <property type="evidence" value="ECO:0007669"/>
    <property type="project" value="UniProtKB-KW"/>
</dbReference>
<dbReference type="InterPro" id="IPR036950">
    <property type="entry name" value="PBP_transglycosylase"/>
</dbReference>
<keyword evidence="15" id="KW-0472">Membrane</keyword>
<dbReference type="AlphaFoldDB" id="A0A242KCQ0"/>
<reference evidence="19" key="2">
    <citation type="submission" date="2017-05" db="EMBL/GenBank/DDBJ databases">
        <authorList>
            <consortium name="The Broad Institute Genomics Platform"/>
            <consortium name="The Broad Institute Genomic Center for Infectious Diseases"/>
            <person name="Earl A."/>
            <person name="Manson A."/>
            <person name="Schwartman J."/>
            <person name="Gilmore M."/>
            <person name="Abouelleil A."/>
            <person name="Cao P."/>
            <person name="Chapman S."/>
            <person name="Cusick C."/>
            <person name="Shea T."/>
            <person name="Young S."/>
            <person name="Neafsey D."/>
            <person name="Nusbaum C."/>
            <person name="Birren B."/>
        </authorList>
    </citation>
    <scope>NUCLEOTIDE SEQUENCE</scope>
    <source>
        <strain evidence="19">9E7_DIV0242</strain>
    </source>
</reference>
<dbReference type="Pfam" id="PF00912">
    <property type="entry name" value="Transgly"/>
    <property type="match status" value="1"/>
</dbReference>
<dbReference type="InterPro" id="IPR012338">
    <property type="entry name" value="Beta-lactam/transpept-like"/>
</dbReference>
<dbReference type="GO" id="GO:0030288">
    <property type="term" value="C:outer membrane-bounded periplasmic space"/>
    <property type="evidence" value="ECO:0007669"/>
    <property type="project" value="TreeGrafter"/>
</dbReference>
<evidence type="ECO:0000256" key="1">
    <source>
        <dbReference type="ARBA" id="ARBA00007090"/>
    </source>
</evidence>
<keyword evidence="7" id="KW-0378">Hydrolase</keyword>
<dbReference type="GO" id="GO:0009252">
    <property type="term" value="P:peptidoglycan biosynthetic process"/>
    <property type="evidence" value="ECO:0007669"/>
    <property type="project" value="UniProtKB-KW"/>
</dbReference>
<evidence type="ECO:0000313" key="20">
    <source>
        <dbReference type="Proteomes" id="UP000195141"/>
    </source>
</evidence>
<dbReference type="PANTHER" id="PTHR32282">
    <property type="entry name" value="BINDING PROTEIN TRANSPEPTIDASE, PUTATIVE-RELATED"/>
    <property type="match status" value="1"/>
</dbReference>
<evidence type="ECO:0000256" key="8">
    <source>
        <dbReference type="ARBA" id="ARBA00022960"/>
    </source>
</evidence>
<keyword evidence="15" id="KW-1133">Transmembrane helix</keyword>
<dbReference type="EMBL" id="CP147247">
    <property type="protein sequence ID" value="WYJ89006.1"/>
    <property type="molecule type" value="Genomic_DNA"/>
</dbReference>
<evidence type="ECO:0000256" key="9">
    <source>
        <dbReference type="ARBA" id="ARBA00022984"/>
    </source>
</evidence>
<keyword evidence="4" id="KW-0645">Protease</keyword>
<accession>A0A242KCQ0</accession>
<dbReference type="GO" id="GO:0006508">
    <property type="term" value="P:proteolysis"/>
    <property type="evidence" value="ECO:0007669"/>
    <property type="project" value="UniProtKB-KW"/>
</dbReference>
<feature type="compositionally biased region" description="Acidic residues" evidence="14">
    <location>
        <begin position="722"/>
        <end position="732"/>
    </location>
</feature>
<comment type="catalytic activity">
    <reaction evidence="12">
        <text>Preferential cleavage: (Ac)2-L-Lys-D-Ala-|-D-Ala. Also transpeptidation of peptidyl-alanyl moieties that are N-acyl substituents of D-alanine.</text>
        <dbReference type="EC" id="3.4.16.4"/>
    </reaction>
</comment>
<evidence type="ECO:0000256" key="5">
    <source>
        <dbReference type="ARBA" id="ARBA00022676"/>
    </source>
</evidence>
<dbReference type="Gene3D" id="1.10.3810.10">
    <property type="entry name" value="Biosynthetic peptidoglycan transglycosylase-like"/>
    <property type="match status" value="1"/>
</dbReference>
<dbReference type="GO" id="GO:0009002">
    <property type="term" value="F:serine-type D-Ala-D-Ala carboxypeptidase activity"/>
    <property type="evidence" value="ECO:0007669"/>
    <property type="project" value="UniProtKB-EC"/>
</dbReference>
<dbReference type="InterPro" id="IPR023346">
    <property type="entry name" value="Lysozyme-like_dom_sf"/>
</dbReference>
<dbReference type="RefSeq" id="WP_086347865.1">
    <property type="nucleotide sequence ID" value="NZ_CP147247.1"/>
</dbReference>
<feature type="domain" description="Glycosyl transferase family 51" evidence="17">
    <location>
        <begin position="85"/>
        <end position="260"/>
    </location>
</feature>
<dbReference type="InterPro" id="IPR001460">
    <property type="entry name" value="PCN-bd_Tpept"/>
</dbReference>
<evidence type="ECO:0000256" key="3">
    <source>
        <dbReference type="ARBA" id="ARBA00022645"/>
    </source>
</evidence>
<feature type="compositionally biased region" description="Polar residues" evidence="14">
    <location>
        <begin position="1"/>
        <end position="16"/>
    </location>
</feature>
<keyword evidence="3" id="KW-0121">Carboxypeptidase</keyword>
<gene>
    <name evidence="19" type="ORF">A5888_000725</name>
    <name evidence="18" type="ORF">A5888_000755</name>
</gene>
<protein>
    <submittedName>
        <fullName evidence="19">Penicillin-binding protein 1A</fullName>
    </submittedName>
</protein>
<dbReference type="PANTHER" id="PTHR32282:SF29">
    <property type="entry name" value="PENICILLIN-BINDING PROTEIN 1A"/>
    <property type="match status" value="1"/>
</dbReference>